<dbReference type="PANTHER" id="PTHR48081">
    <property type="entry name" value="AB HYDROLASE SUPERFAMILY PROTEIN C4A8.06C"/>
    <property type="match status" value="1"/>
</dbReference>
<dbReference type="AlphaFoldDB" id="A0A5B8XU08"/>
<organism evidence="3 4">
    <name type="scientific">Microvenator marinus</name>
    <dbReference type="NCBI Taxonomy" id="2600177"/>
    <lineage>
        <taxon>Bacteria</taxon>
        <taxon>Deltaproteobacteria</taxon>
        <taxon>Bradymonadales</taxon>
        <taxon>Microvenatoraceae</taxon>
        <taxon>Microvenator</taxon>
    </lineage>
</organism>
<dbReference type="PANTHER" id="PTHR48081:SF8">
    <property type="entry name" value="ALPHA_BETA HYDROLASE FOLD-3 DOMAIN-CONTAINING PROTEIN-RELATED"/>
    <property type="match status" value="1"/>
</dbReference>
<dbReference type="Proteomes" id="UP000321595">
    <property type="component" value="Chromosome"/>
</dbReference>
<proteinExistence type="predicted"/>
<reference evidence="3 4" key="1">
    <citation type="submission" date="2019-08" db="EMBL/GenBank/DDBJ databases">
        <authorList>
            <person name="Liang Q."/>
        </authorList>
    </citation>
    <scope>NUCLEOTIDE SEQUENCE [LARGE SCALE GENOMIC DNA]</scope>
    <source>
        <strain evidence="3 4">V1718</strain>
    </source>
</reference>
<dbReference type="EMBL" id="CP042467">
    <property type="protein sequence ID" value="QED29110.1"/>
    <property type="molecule type" value="Genomic_DNA"/>
</dbReference>
<dbReference type="Pfam" id="PF07859">
    <property type="entry name" value="Abhydrolase_3"/>
    <property type="match status" value="1"/>
</dbReference>
<evidence type="ECO:0000256" key="1">
    <source>
        <dbReference type="ARBA" id="ARBA00022801"/>
    </source>
</evidence>
<dbReference type="GO" id="GO:0016787">
    <property type="term" value="F:hydrolase activity"/>
    <property type="evidence" value="ECO:0007669"/>
    <property type="project" value="UniProtKB-KW"/>
</dbReference>
<protein>
    <submittedName>
        <fullName evidence="3">Alpha/beta hydrolase</fullName>
    </submittedName>
</protein>
<evidence type="ECO:0000313" key="3">
    <source>
        <dbReference type="EMBL" id="QED29110.1"/>
    </source>
</evidence>
<sequence>MEVPKPIKSLQYEAMRRTLVLPPRVSQRMFGAPPVNDRGTALDTQAHTLLSLIKATKQPELHTLTVRRAREVYDEATQTMDLKAPWEVKTYHGFVPGKRPVLYEVYRPHHVKSRNAPGILFFHGGGFVIGSARGHAAIAKYIAHQTDSVVFNVDYSLAPENPFPCGIEDCVAAFNHVVNQHHSFGVDPKRLMVLGDSAGATLSINVSQAQVEAGRQTPYKQILFFPTTDAGPYASRELFGEGFFLSHELINWFSNTYLGASKFEIANDPRALPRRFKRKSELPSTYIVTCGFDPLRDEGEAYVKDLVKAGVDVHHHDAADIIHGFITMGGVLNSAKTYIDRALEHATSDL</sequence>
<dbReference type="InterPro" id="IPR029058">
    <property type="entry name" value="AB_hydrolase_fold"/>
</dbReference>
<keyword evidence="1 3" id="KW-0378">Hydrolase</keyword>
<name>A0A5B8XU08_9DELT</name>
<dbReference type="KEGG" id="bbae:FRD01_18065"/>
<keyword evidence="4" id="KW-1185">Reference proteome</keyword>
<dbReference type="InterPro" id="IPR050300">
    <property type="entry name" value="GDXG_lipolytic_enzyme"/>
</dbReference>
<evidence type="ECO:0000259" key="2">
    <source>
        <dbReference type="Pfam" id="PF07859"/>
    </source>
</evidence>
<gene>
    <name evidence="3" type="ORF">FRD01_18065</name>
</gene>
<evidence type="ECO:0000313" key="4">
    <source>
        <dbReference type="Proteomes" id="UP000321595"/>
    </source>
</evidence>
<dbReference type="OrthoDB" id="24847at2"/>
<dbReference type="InterPro" id="IPR013094">
    <property type="entry name" value="AB_hydrolase_3"/>
</dbReference>
<dbReference type="Gene3D" id="3.40.50.1820">
    <property type="entry name" value="alpha/beta hydrolase"/>
    <property type="match status" value="1"/>
</dbReference>
<feature type="domain" description="Alpha/beta hydrolase fold-3" evidence="2">
    <location>
        <begin position="119"/>
        <end position="326"/>
    </location>
</feature>
<accession>A0A5B8XU08</accession>
<dbReference type="SUPFAM" id="SSF53474">
    <property type="entry name" value="alpha/beta-Hydrolases"/>
    <property type="match status" value="1"/>
</dbReference>